<name>A0A2T3ZYB1_TRIHA</name>
<keyword evidence="2" id="KW-1185">Reference proteome</keyword>
<dbReference type="EMBL" id="KZ679690">
    <property type="protein sequence ID" value="PTB49800.1"/>
    <property type="molecule type" value="Genomic_DNA"/>
</dbReference>
<protein>
    <submittedName>
        <fullName evidence="1">Uncharacterized protein</fullName>
    </submittedName>
</protein>
<dbReference type="Proteomes" id="UP000241690">
    <property type="component" value="Unassembled WGS sequence"/>
</dbReference>
<organism evidence="1 2">
    <name type="scientific">Trichoderma harzianum CBS 226.95</name>
    <dbReference type="NCBI Taxonomy" id="983964"/>
    <lineage>
        <taxon>Eukaryota</taxon>
        <taxon>Fungi</taxon>
        <taxon>Dikarya</taxon>
        <taxon>Ascomycota</taxon>
        <taxon>Pezizomycotina</taxon>
        <taxon>Sordariomycetes</taxon>
        <taxon>Hypocreomycetidae</taxon>
        <taxon>Hypocreales</taxon>
        <taxon>Hypocreaceae</taxon>
        <taxon>Trichoderma</taxon>
    </lineage>
</organism>
<proteinExistence type="predicted"/>
<accession>A0A2T3ZYB1</accession>
<evidence type="ECO:0000313" key="2">
    <source>
        <dbReference type="Proteomes" id="UP000241690"/>
    </source>
</evidence>
<gene>
    <name evidence="1" type="ORF">M431DRAFT_486348</name>
</gene>
<dbReference type="GeneID" id="36624945"/>
<dbReference type="AlphaFoldDB" id="A0A2T3ZYB1"/>
<dbReference type="RefSeq" id="XP_024769477.1">
    <property type="nucleotide sequence ID" value="XM_024916376.1"/>
</dbReference>
<sequence length="133" mass="15025">MRTSSMPAILPSSAWNICGVHQLSTSSKGGLNERLKNSADCHFGILTQVVNGASVTQNNRSHHYKRRNDICRQRRNDTCDGNQNQLLQMERFSSVISIKRVDARVGWQRPGHDGQLKINAIDQRMEVLEGYFA</sequence>
<reference evidence="1 2" key="1">
    <citation type="submission" date="2016-07" db="EMBL/GenBank/DDBJ databases">
        <title>Multiple horizontal gene transfer events from other fungi enriched the ability of initially mycotrophic Trichoderma (Ascomycota) to feed on dead plant biomass.</title>
        <authorList>
            <consortium name="DOE Joint Genome Institute"/>
            <person name="Aerts A."/>
            <person name="Atanasova L."/>
            <person name="Chenthamara K."/>
            <person name="Zhang J."/>
            <person name="Grujic M."/>
            <person name="Henrissat B."/>
            <person name="Kuo A."/>
            <person name="Salamov A."/>
            <person name="Lipzen A."/>
            <person name="Labutti K."/>
            <person name="Barry K."/>
            <person name="Miao Y."/>
            <person name="Rahimi M.J."/>
            <person name="Shen Q."/>
            <person name="Grigoriev I.V."/>
            <person name="Kubicek C.P."/>
            <person name="Druzhinina I.S."/>
        </authorList>
    </citation>
    <scope>NUCLEOTIDE SEQUENCE [LARGE SCALE GENOMIC DNA]</scope>
    <source>
        <strain evidence="1 2">CBS 226.95</strain>
    </source>
</reference>
<evidence type="ECO:0000313" key="1">
    <source>
        <dbReference type="EMBL" id="PTB49800.1"/>
    </source>
</evidence>